<dbReference type="SUPFAM" id="SSF53098">
    <property type="entry name" value="Ribonuclease H-like"/>
    <property type="match status" value="1"/>
</dbReference>
<dbReference type="Gene3D" id="3.30.420.10">
    <property type="entry name" value="Ribonuclease H-like superfamily/Ribonuclease H"/>
    <property type="match status" value="1"/>
</dbReference>
<protein>
    <recommendedName>
        <fullName evidence="2">Gfd2/YDR514C-like C-terminal domain-containing protein</fullName>
    </recommendedName>
</protein>
<proteinExistence type="predicted"/>
<dbReference type="InterPro" id="IPR036397">
    <property type="entry name" value="RNaseH_sf"/>
</dbReference>
<dbReference type="GO" id="GO:0005634">
    <property type="term" value="C:nucleus"/>
    <property type="evidence" value="ECO:0007669"/>
    <property type="project" value="TreeGrafter"/>
</dbReference>
<name>A0A8E2J3Z1_9APHY</name>
<dbReference type="GO" id="GO:0003676">
    <property type="term" value="F:nucleic acid binding"/>
    <property type="evidence" value="ECO:0007669"/>
    <property type="project" value="InterPro"/>
</dbReference>
<dbReference type="Proteomes" id="UP000250043">
    <property type="component" value="Unassembled WGS sequence"/>
</dbReference>
<keyword evidence="4" id="KW-1185">Reference proteome</keyword>
<dbReference type="PANTHER" id="PTHR28083:SF1">
    <property type="entry name" value="GOOD FOR FULL DBP5 ACTIVITY PROTEIN 2"/>
    <property type="match status" value="1"/>
</dbReference>
<dbReference type="OrthoDB" id="5953249at2759"/>
<evidence type="ECO:0000256" key="1">
    <source>
        <dbReference type="SAM" id="MobiDB-lite"/>
    </source>
</evidence>
<feature type="compositionally biased region" description="Acidic residues" evidence="1">
    <location>
        <begin position="390"/>
        <end position="400"/>
    </location>
</feature>
<evidence type="ECO:0000259" key="2">
    <source>
        <dbReference type="Pfam" id="PF21762"/>
    </source>
</evidence>
<dbReference type="InterPro" id="IPR048519">
    <property type="entry name" value="Gfd2/YDR514C-like_C"/>
</dbReference>
<dbReference type="AlphaFoldDB" id="A0A8E2J3Z1"/>
<gene>
    <name evidence="3" type="ORF">OBBRIDRAFT_770486</name>
</gene>
<dbReference type="Pfam" id="PF21762">
    <property type="entry name" value="DEDDh_C"/>
    <property type="match status" value="1"/>
</dbReference>
<organism evidence="3 4">
    <name type="scientific">Obba rivulosa</name>
    <dbReference type="NCBI Taxonomy" id="1052685"/>
    <lineage>
        <taxon>Eukaryota</taxon>
        <taxon>Fungi</taxon>
        <taxon>Dikarya</taxon>
        <taxon>Basidiomycota</taxon>
        <taxon>Agaricomycotina</taxon>
        <taxon>Agaricomycetes</taxon>
        <taxon>Polyporales</taxon>
        <taxon>Gelatoporiaceae</taxon>
        <taxon>Obba</taxon>
    </lineage>
</organism>
<dbReference type="PANTHER" id="PTHR28083">
    <property type="entry name" value="GOOD FOR FULL DBP5 ACTIVITY PROTEIN 2"/>
    <property type="match status" value="1"/>
</dbReference>
<feature type="domain" description="Gfd2/YDR514C-like C-terminal" evidence="2">
    <location>
        <begin position="164"/>
        <end position="345"/>
    </location>
</feature>
<dbReference type="EMBL" id="KV722347">
    <property type="protein sequence ID" value="OCH94131.1"/>
    <property type="molecule type" value="Genomic_DNA"/>
</dbReference>
<reference evidence="3 4" key="1">
    <citation type="submission" date="2016-07" db="EMBL/GenBank/DDBJ databases">
        <title>Draft genome of the white-rot fungus Obba rivulosa 3A-2.</title>
        <authorList>
            <consortium name="DOE Joint Genome Institute"/>
            <person name="Miettinen O."/>
            <person name="Riley R."/>
            <person name="Acob R."/>
            <person name="Barry K."/>
            <person name="Cullen D."/>
            <person name="De Vries R."/>
            <person name="Hainaut M."/>
            <person name="Hatakka A."/>
            <person name="Henrissat B."/>
            <person name="Hilden K."/>
            <person name="Kuo R."/>
            <person name="Labutti K."/>
            <person name="Lipzen A."/>
            <person name="Makela M.R."/>
            <person name="Sandor L."/>
            <person name="Spatafora J.W."/>
            <person name="Grigoriev I.V."/>
            <person name="Hibbett D.S."/>
        </authorList>
    </citation>
    <scope>NUCLEOTIDE SEQUENCE [LARGE SCALE GENOMIC DNA]</scope>
    <source>
        <strain evidence="3 4">3A-2</strain>
    </source>
</reference>
<feature type="compositionally biased region" description="Basic and acidic residues" evidence="1">
    <location>
        <begin position="368"/>
        <end position="378"/>
    </location>
</feature>
<accession>A0A8E2J3Z1</accession>
<dbReference type="InterPro" id="IPR040151">
    <property type="entry name" value="Gfd2/YDR514C-like"/>
</dbReference>
<evidence type="ECO:0000313" key="4">
    <source>
        <dbReference type="Proteomes" id="UP000250043"/>
    </source>
</evidence>
<evidence type="ECO:0000313" key="3">
    <source>
        <dbReference type="EMBL" id="OCH94131.1"/>
    </source>
</evidence>
<dbReference type="InterPro" id="IPR012337">
    <property type="entry name" value="RNaseH-like_sf"/>
</dbReference>
<feature type="region of interest" description="Disordered" evidence="1">
    <location>
        <begin position="353"/>
        <end position="411"/>
    </location>
</feature>
<sequence>MTKTTLSHGYYRFTDIIFEWCQALSRIEDWSPLKALLSYNALVSPDHPLRKEGVDGIELYLGSFASGEMRLLFSSAQIEYMRYWLHAMQLTPDPIPIPSSEVLLQAGDFMSCSPVVYNDPEKLKRAVKTIDKNNRKLKNATLLTARRLAFEKVRTLWAAHGGTWMALDFEAWDRDHTLLTEVGWSLVRFKDGEEITESGHLVVKEHRGYVNSFVDWPDRRNYYNFGQSEDVDKKTFKRKICELIADHRALGPLFLIFHDNSQDIKYLRSSMVQAISHVDFLLPDAMPTSGTYVVDTSDMFSALEGNDTADRRGLERMCHILQLQPKNMHNAGNDAHYTLLAFKEMAGGDPVDVQREKRWPNRTSVHNPKVEFSRREEGSDISDLEGIYPGDDESDDDDFADAPHANQIVSH</sequence>